<accession>A0A8H6WBL2</accession>
<dbReference type="InterPro" id="IPR029058">
    <property type="entry name" value="AB_hydrolase_fold"/>
</dbReference>
<comment type="similarity">
    <text evidence="1 3">Belongs to the type-B carboxylesterase/lipase family.</text>
</comment>
<keyword evidence="6" id="KW-1185">Reference proteome</keyword>
<dbReference type="RefSeq" id="XP_037224035.1">
    <property type="nucleotide sequence ID" value="XM_037358940.1"/>
</dbReference>
<feature type="signal peptide" evidence="3">
    <location>
        <begin position="1"/>
        <end position="17"/>
    </location>
</feature>
<comment type="caution">
    <text evidence="5">The sequence shown here is derived from an EMBL/GenBank/DDBJ whole genome shotgun (WGS) entry which is preliminary data.</text>
</comment>
<dbReference type="EC" id="3.1.1.-" evidence="3"/>
<dbReference type="InterPro" id="IPR019826">
    <property type="entry name" value="Carboxylesterase_B_AS"/>
</dbReference>
<dbReference type="InterPro" id="IPR050309">
    <property type="entry name" value="Type-B_Carboxylest/Lipase"/>
</dbReference>
<feature type="domain" description="Carboxylesterase type B" evidence="4">
    <location>
        <begin position="19"/>
        <end position="511"/>
    </location>
</feature>
<dbReference type="GeneID" id="59341456"/>
<evidence type="ECO:0000256" key="1">
    <source>
        <dbReference type="ARBA" id="ARBA00005964"/>
    </source>
</evidence>
<name>A0A8H6WBL2_9AGAR</name>
<keyword evidence="2 3" id="KW-0378">Hydrolase</keyword>
<dbReference type="Gene3D" id="3.40.50.1820">
    <property type="entry name" value="alpha/beta hydrolase"/>
    <property type="match status" value="1"/>
</dbReference>
<dbReference type="PROSITE" id="PS00122">
    <property type="entry name" value="CARBOXYLESTERASE_B_1"/>
    <property type="match status" value="1"/>
</dbReference>
<protein>
    <recommendedName>
        <fullName evidence="3">Carboxylic ester hydrolase</fullName>
        <ecNumber evidence="3">3.1.1.-</ecNumber>
    </recommendedName>
</protein>
<dbReference type="SUPFAM" id="SSF53474">
    <property type="entry name" value="alpha/beta-Hydrolases"/>
    <property type="match status" value="1"/>
</dbReference>
<dbReference type="EMBL" id="JACAZF010000002">
    <property type="protein sequence ID" value="KAF7311927.1"/>
    <property type="molecule type" value="Genomic_DNA"/>
</dbReference>
<proteinExistence type="inferred from homology"/>
<evidence type="ECO:0000259" key="4">
    <source>
        <dbReference type="Pfam" id="PF00135"/>
    </source>
</evidence>
<dbReference type="GO" id="GO:0016787">
    <property type="term" value="F:hydrolase activity"/>
    <property type="evidence" value="ECO:0007669"/>
    <property type="project" value="UniProtKB-KW"/>
</dbReference>
<dbReference type="OrthoDB" id="408631at2759"/>
<dbReference type="Proteomes" id="UP000636479">
    <property type="component" value="Unassembled WGS sequence"/>
</dbReference>
<dbReference type="InterPro" id="IPR019819">
    <property type="entry name" value="Carboxylesterase_B_CS"/>
</dbReference>
<dbReference type="PROSITE" id="PS00941">
    <property type="entry name" value="CARBOXYLESTERASE_B_2"/>
    <property type="match status" value="1"/>
</dbReference>
<sequence>MHLKQLFFLGSLTLASPSPTIDLGYAKYRGAVDPHTNITSFLGVRYAAAPTGAARFRAPRPPETARGVQDATKQPAQCWQVDTVGTLTTNPLRGVPMARAEQQHVIRQREVSNVSSEDCLFLSVYYPGRDTPPRAGPLPVVVWIHGGGYYLGSSSQFRGSDLIKAAGEDIVVVIIQYRLALFGFLAGREVGAGGDLNAGLLDQQFALRWVQKHISKFGGDPARVTIFGESAGGGSVVQHIVADGGNTSPPLFNAAISSSPFMISQYRYNERVPQSVYNAVVARTGCAMAKDSLGCLRELPAEALQEANVYLSANTFLGTYAFTPVTGGSLIRENPMAALKNGRINGRSTLVLANSHEGRIFVNTSLPVARSVSAYALELYPNLPGEYIPQMEEVYRDVGSTADKIIALYGDTVFDCPAYALLNAVSQAANTKNATSAAYKAALAIPPANHGGDLQYYFPSLAIDVPVLAYPEFFADARFVHALAGALLAFAARGDPNDVTDTIAPRWAPWGAGRTEMVFNRDGGKPDVRPGRTDGRVLERCRFWDGIGEFIGH</sequence>
<organism evidence="5 6">
    <name type="scientific">Mycena indigotica</name>
    <dbReference type="NCBI Taxonomy" id="2126181"/>
    <lineage>
        <taxon>Eukaryota</taxon>
        <taxon>Fungi</taxon>
        <taxon>Dikarya</taxon>
        <taxon>Basidiomycota</taxon>
        <taxon>Agaricomycotina</taxon>
        <taxon>Agaricomycetes</taxon>
        <taxon>Agaricomycetidae</taxon>
        <taxon>Agaricales</taxon>
        <taxon>Marasmiineae</taxon>
        <taxon>Mycenaceae</taxon>
        <taxon>Mycena</taxon>
    </lineage>
</organism>
<evidence type="ECO:0000313" key="5">
    <source>
        <dbReference type="EMBL" id="KAF7311927.1"/>
    </source>
</evidence>
<dbReference type="InterPro" id="IPR002018">
    <property type="entry name" value="CarbesteraseB"/>
</dbReference>
<keyword evidence="3" id="KW-0732">Signal</keyword>
<evidence type="ECO:0000256" key="2">
    <source>
        <dbReference type="ARBA" id="ARBA00022801"/>
    </source>
</evidence>
<reference evidence="5" key="1">
    <citation type="submission" date="2020-05" db="EMBL/GenBank/DDBJ databases">
        <title>Mycena genomes resolve the evolution of fungal bioluminescence.</title>
        <authorList>
            <person name="Tsai I.J."/>
        </authorList>
    </citation>
    <scope>NUCLEOTIDE SEQUENCE</scope>
    <source>
        <strain evidence="5">171206Taipei</strain>
    </source>
</reference>
<evidence type="ECO:0000313" key="6">
    <source>
        <dbReference type="Proteomes" id="UP000636479"/>
    </source>
</evidence>
<dbReference type="PANTHER" id="PTHR11559">
    <property type="entry name" value="CARBOXYLESTERASE"/>
    <property type="match status" value="1"/>
</dbReference>
<feature type="chain" id="PRO_5034696910" description="Carboxylic ester hydrolase" evidence="3">
    <location>
        <begin position="18"/>
        <end position="553"/>
    </location>
</feature>
<evidence type="ECO:0000256" key="3">
    <source>
        <dbReference type="RuleBase" id="RU361235"/>
    </source>
</evidence>
<dbReference type="Pfam" id="PF00135">
    <property type="entry name" value="COesterase"/>
    <property type="match status" value="1"/>
</dbReference>
<gene>
    <name evidence="5" type="ORF">MIND_00204100</name>
</gene>
<dbReference type="AlphaFoldDB" id="A0A8H6WBL2"/>